<dbReference type="SUPFAM" id="SSF55073">
    <property type="entry name" value="Nucleotide cyclase"/>
    <property type="match status" value="1"/>
</dbReference>
<evidence type="ECO:0000256" key="3">
    <source>
        <dbReference type="ARBA" id="ARBA00022737"/>
    </source>
</evidence>
<dbReference type="SMART" id="SM00364">
    <property type="entry name" value="LRR_BAC"/>
    <property type="match status" value="12"/>
</dbReference>
<dbReference type="InterPro" id="IPR003591">
    <property type="entry name" value="Leu-rich_rpt_typical-subtyp"/>
</dbReference>
<feature type="domain" description="Guanylate cyclase" evidence="5">
    <location>
        <begin position="1284"/>
        <end position="1421"/>
    </location>
</feature>
<dbReference type="GO" id="GO:0009190">
    <property type="term" value="P:cyclic nucleotide biosynthetic process"/>
    <property type="evidence" value="ECO:0007669"/>
    <property type="project" value="InterPro"/>
</dbReference>
<keyword evidence="2" id="KW-0479">Metal-binding</keyword>
<dbReference type="GO" id="GO:0046872">
    <property type="term" value="F:metal ion binding"/>
    <property type="evidence" value="ECO:0007669"/>
    <property type="project" value="UniProtKB-KW"/>
</dbReference>
<dbReference type="Pfam" id="PF23010">
    <property type="entry name" value="RA_3"/>
    <property type="match status" value="1"/>
</dbReference>
<dbReference type="Proteomes" id="UP001218188">
    <property type="component" value="Unassembled WGS sequence"/>
</dbReference>
<dbReference type="Pfam" id="PF13855">
    <property type="entry name" value="LRR_8"/>
    <property type="match status" value="4"/>
</dbReference>
<dbReference type="SUPFAM" id="SSF52047">
    <property type="entry name" value="RNI-like"/>
    <property type="match status" value="1"/>
</dbReference>
<dbReference type="Gene3D" id="3.30.70.1230">
    <property type="entry name" value="Nucleotide cyclase"/>
    <property type="match status" value="1"/>
</dbReference>
<dbReference type="SUPFAM" id="SSF81606">
    <property type="entry name" value="PP2C-like"/>
    <property type="match status" value="1"/>
</dbReference>
<keyword evidence="8" id="KW-1185">Reference proteome</keyword>
<dbReference type="InterPro" id="IPR001932">
    <property type="entry name" value="PPM-type_phosphatase-like_dom"/>
</dbReference>
<reference evidence="7" key="1">
    <citation type="submission" date="2023-03" db="EMBL/GenBank/DDBJ databases">
        <title>Massive genome expansion in bonnet fungi (Mycena s.s.) driven by repeated elements and novel gene families across ecological guilds.</title>
        <authorList>
            <consortium name="Lawrence Berkeley National Laboratory"/>
            <person name="Harder C.B."/>
            <person name="Miyauchi S."/>
            <person name="Viragh M."/>
            <person name="Kuo A."/>
            <person name="Thoen E."/>
            <person name="Andreopoulos B."/>
            <person name="Lu D."/>
            <person name="Skrede I."/>
            <person name="Drula E."/>
            <person name="Henrissat B."/>
            <person name="Morin E."/>
            <person name="Kohler A."/>
            <person name="Barry K."/>
            <person name="LaButti K."/>
            <person name="Morin E."/>
            <person name="Salamov A."/>
            <person name="Lipzen A."/>
            <person name="Mereny Z."/>
            <person name="Hegedus B."/>
            <person name="Baldrian P."/>
            <person name="Stursova M."/>
            <person name="Weitz H."/>
            <person name="Taylor A."/>
            <person name="Grigoriev I.V."/>
            <person name="Nagy L.G."/>
            <person name="Martin F."/>
            <person name="Kauserud H."/>
        </authorList>
    </citation>
    <scope>NUCLEOTIDE SEQUENCE</scope>
    <source>
        <strain evidence="7">CBHHK200</strain>
    </source>
</reference>
<dbReference type="Pfam" id="PF00211">
    <property type="entry name" value="Guanylate_cyc"/>
    <property type="match status" value="1"/>
</dbReference>
<evidence type="ECO:0000256" key="4">
    <source>
        <dbReference type="SAM" id="MobiDB-lite"/>
    </source>
</evidence>
<dbReference type="EMBL" id="JARJCM010000150">
    <property type="protein sequence ID" value="KAJ7025687.1"/>
    <property type="molecule type" value="Genomic_DNA"/>
</dbReference>
<evidence type="ECO:0000259" key="5">
    <source>
        <dbReference type="PROSITE" id="PS50125"/>
    </source>
</evidence>
<feature type="region of interest" description="Disordered" evidence="4">
    <location>
        <begin position="127"/>
        <end position="224"/>
    </location>
</feature>
<dbReference type="InterPro" id="IPR036457">
    <property type="entry name" value="PPM-type-like_dom_sf"/>
</dbReference>
<dbReference type="InterPro" id="IPR029787">
    <property type="entry name" value="Nucleotide_cyclase"/>
</dbReference>
<evidence type="ECO:0000313" key="8">
    <source>
        <dbReference type="Proteomes" id="UP001218188"/>
    </source>
</evidence>
<dbReference type="PROSITE" id="PS51746">
    <property type="entry name" value="PPM_2"/>
    <property type="match status" value="1"/>
</dbReference>
<name>A0AAD6WUD1_9AGAR</name>
<evidence type="ECO:0000256" key="2">
    <source>
        <dbReference type="ARBA" id="ARBA00022723"/>
    </source>
</evidence>
<dbReference type="InterPro" id="IPR001054">
    <property type="entry name" value="A/G_cyclase"/>
</dbReference>
<dbReference type="SMART" id="SM00365">
    <property type="entry name" value="LRR_SD22"/>
    <property type="match status" value="4"/>
</dbReference>
<dbReference type="InterPro" id="IPR050216">
    <property type="entry name" value="LRR_domain-containing"/>
</dbReference>
<evidence type="ECO:0000313" key="7">
    <source>
        <dbReference type="EMBL" id="KAJ7025687.1"/>
    </source>
</evidence>
<dbReference type="CDD" id="cd07302">
    <property type="entry name" value="CHD"/>
    <property type="match status" value="1"/>
</dbReference>
<keyword evidence="3" id="KW-0677">Repeat</keyword>
<dbReference type="Gene3D" id="3.60.40.10">
    <property type="entry name" value="PPM-type phosphatase domain"/>
    <property type="match status" value="1"/>
</dbReference>
<feature type="domain" description="PPM-type phosphatase" evidence="6">
    <location>
        <begin position="964"/>
        <end position="1238"/>
    </location>
</feature>
<accession>A0AAD6WUD1</accession>
<proteinExistence type="predicted"/>
<protein>
    <submittedName>
        <fullName evidence="7">Adenylate cyclase</fullName>
    </submittedName>
</protein>
<dbReference type="Gene3D" id="3.80.10.10">
    <property type="entry name" value="Ribonuclease Inhibitor"/>
    <property type="match status" value="4"/>
</dbReference>
<dbReference type="InterPro" id="IPR001611">
    <property type="entry name" value="Leu-rich_rpt"/>
</dbReference>
<dbReference type="PANTHER" id="PTHR48051:SF1">
    <property type="entry name" value="RAS SUPPRESSOR PROTEIN 1"/>
    <property type="match status" value="1"/>
</dbReference>
<feature type="compositionally biased region" description="Polar residues" evidence="4">
    <location>
        <begin position="59"/>
        <end position="69"/>
    </location>
</feature>
<dbReference type="InterPro" id="IPR032675">
    <property type="entry name" value="LRR_dom_sf"/>
</dbReference>
<organism evidence="7 8">
    <name type="scientific">Mycena alexandri</name>
    <dbReference type="NCBI Taxonomy" id="1745969"/>
    <lineage>
        <taxon>Eukaryota</taxon>
        <taxon>Fungi</taxon>
        <taxon>Dikarya</taxon>
        <taxon>Basidiomycota</taxon>
        <taxon>Agaricomycotina</taxon>
        <taxon>Agaricomycetes</taxon>
        <taxon>Agaricomycetidae</taxon>
        <taxon>Agaricales</taxon>
        <taxon>Marasmiineae</taxon>
        <taxon>Mycenaceae</taxon>
        <taxon>Mycena</taxon>
    </lineage>
</organism>
<feature type="compositionally biased region" description="Low complexity" evidence="4">
    <location>
        <begin position="138"/>
        <end position="161"/>
    </location>
</feature>
<dbReference type="SMART" id="SM00369">
    <property type="entry name" value="LRR_TYP"/>
    <property type="match status" value="12"/>
</dbReference>
<comment type="caution">
    <text evidence="7">The sequence shown here is derived from an EMBL/GenBank/DDBJ whole genome shotgun (WGS) entry which is preliminary data.</text>
</comment>
<evidence type="ECO:0000256" key="1">
    <source>
        <dbReference type="ARBA" id="ARBA00022614"/>
    </source>
</evidence>
<dbReference type="Pfam" id="PF00481">
    <property type="entry name" value="PP2C"/>
    <property type="match status" value="1"/>
</dbReference>
<dbReference type="SUPFAM" id="SSF52058">
    <property type="entry name" value="L domain-like"/>
    <property type="match status" value="1"/>
</dbReference>
<evidence type="ECO:0000259" key="6">
    <source>
        <dbReference type="PROSITE" id="PS51746"/>
    </source>
</evidence>
<sequence length="1713" mass="190289">MYMPPPKPKRGSRDRSNSPPPHHSLRKSKSTEFLQSARHKVSIKVMGLLGRGDKAEYPYSNNSTAFQPTPSTPPILSSRSYRFRRSRPKLSLEGAPPVPDLPAYLDDSVFDTNANLNIDQLESQGIIKREVDGNDTISPGSEIYSSSSSNSQSGHQVTSSSLFKPTLPPRTPDAMGPTDVSEIHRDLRGGDFPIPESWAVTPAHRPRRDLEEESTSDYEGTSRSNAADLPRWKIRIYGPDNNDCILRISTADTVGSLTSLLDAKFFLSDRETYEMYLKERGRGERLLKQSARPAHILKTALEQAGYDETDGYDLLGGAGMPEVPFLLKFVYRSQFLGPTNDKELELNNLVHCNLSGRSLTTIPVTLYYHANSIQLLRLSQNPITDIPLDFVQSCTSLRILHLSHMFLKRVPHNVRYSQSLTLLDLSSNRIASLDDAHLEDLPRLTKLNVQNNRLERLPESFRLLRRLIDLNLSNNKFETFPVAVTELATGLTSLDISFNSISALPPEIGRLSNLVQLVVVGNQIAALPWEFSGLTHLRELDCRRNRIADLSVACMLPQLTSLSADHNSLQAFSFSLGPSLTVLDVSHNDITELVVSRGPIGSAPFGLTSLDLSNAKLSVLEDATLAQLTSLRTLKLDRNSFRSIPESLGDLTWLVSLSCADNALSDFPESVGRLQRLNSLDLHNNSLTALPVSLWNCASLTHLNVTSNLLTVWHDPPPLGLPSFSLSALILSTTFAPRRPSVSTTPNIPPLAHSLEMLYLAENSLTDEMLHPLMILKALQVLNLSFNDIQELPSNFFKHLTRLEEVFLSGNRLTHLPSKDLPSLDRLSTLFLNGNHLQHLPQELGKVKSLTLLDVGNNMLKYNINNLDYDWNWNFNKNLVYLNLSGNQQLQIKSDRHGQRPSTSSMSRQSMSGFSGLTRLRVLGLMDVTFTTTGTHTTSYIPDIPDESDDRRVRTSSSTVNGLLYGIADTLGKNQHPHMMDLVYEFRGIKKDTVFAMFGRAYPTNQVVESTANGLAKFLKDNFIRVFISQLHSLDPGRAEGVPDALRRSFLKLNQDFHDTLFGPGAVRKMSVAGGPAITDPSLLHNGASGIVVYIVGKRLYVANAGNALAIVSRGGTAHLLSRKHEPYDREETARIRAAEGWISPPGLVNDELDISRSFGFYHLLPVVNARPDIFVYDLTSIDDRIIIANRGLWDYVQYQTAVDIVQRAQPMEAAQKLRDLAISYGAEGSTMIMVVCLENMFKVGPPAAPAVPEDRRRRRGVRVTDRTLDRLRDEVPPPVGHVAIVFTGIKGSSHLWEASPSGMFTALHLHNSLMRRFLRSCGGYEVRTEGDSFMCSFPTVLAAVWWCLTIQMELLNVAWPQDILDCADGRAVYDVKGRLIYRGLAVRIGIDWGSPLCQTDPVTNRMDYFGPIVNRSQRIQGSAAGGHIMCSSDVIREINAKILETEPETEYSDAQPQEAIDAIRRLDPVVVPVGEDTLQGHKVPEMLSLVFPSMLIGRKDLDNTAVLKRDPQMPKKSKHRPPQSPPIGEMGVLRDEAENARSVGVALGLPPSRPHSHMLAKMERLLQREPPEQQAHFEAFAKQLWDELSERSEERRSKDDVNSSIVVGAIDSQQEVGSVTPVAALLYAQHRRAVLLEQALSSADLRDMLQSCEQLICASLLAIFGSQEFKNKVLLLKGDRAQSFLDTVQDRIALNVTYIAGSTSSRPTLGRE</sequence>
<dbReference type="PROSITE" id="PS50125">
    <property type="entry name" value="GUANYLATE_CYCLASE_2"/>
    <property type="match status" value="1"/>
</dbReference>
<dbReference type="PANTHER" id="PTHR48051">
    <property type="match status" value="1"/>
</dbReference>
<keyword evidence="1" id="KW-0433">Leucine-rich repeat</keyword>
<gene>
    <name evidence="7" type="ORF">C8F04DRAFT_132319</name>
</gene>
<dbReference type="InterPro" id="IPR055071">
    <property type="entry name" value="RA_PHLPP-like"/>
</dbReference>
<dbReference type="SMART" id="SM00332">
    <property type="entry name" value="PP2Cc"/>
    <property type="match status" value="1"/>
</dbReference>
<dbReference type="PROSITE" id="PS51450">
    <property type="entry name" value="LRR"/>
    <property type="match status" value="3"/>
</dbReference>
<feature type="region of interest" description="Disordered" evidence="4">
    <location>
        <begin position="59"/>
        <end position="79"/>
    </location>
</feature>
<feature type="region of interest" description="Disordered" evidence="4">
    <location>
        <begin position="1"/>
        <end position="36"/>
    </location>
</feature>
<dbReference type="GO" id="GO:0005737">
    <property type="term" value="C:cytoplasm"/>
    <property type="evidence" value="ECO:0007669"/>
    <property type="project" value="TreeGrafter"/>
</dbReference>
<dbReference type="GO" id="GO:0035556">
    <property type="term" value="P:intracellular signal transduction"/>
    <property type="evidence" value="ECO:0007669"/>
    <property type="project" value="InterPro"/>
</dbReference>
<dbReference type="SMART" id="SM00044">
    <property type="entry name" value="CYCc"/>
    <property type="match status" value="1"/>
</dbReference>
<dbReference type="CDD" id="cd00143">
    <property type="entry name" value="PP2Cc"/>
    <property type="match status" value="1"/>
</dbReference>
<feature type="region of interest" description="Disordered" evidence="4">
    <location>
        <begin position="1509"/>
        <end position="1530"/>
    </location>
</feature>